<dbReference type="GO" id="GO:0019843">
    <property type="term" value="F:rRNA binding"/>
    <property type="evidence" value="ECO:0007669"/>
    <property type="project" value="UniProtKB-UniRule"/>
</dbReference>
<dbReference type="SMART" id="SM00322">
    <property type="entry name" value="KH"/>
    <property type="match status" value="1"/>
</dbReference>
<dbReference type="PROSITE" id="PS50823">
    <property type="entry name" value="KH_TYPE_2"/>
    <property type="match status" value="1"/>
</dbReference>
<dbReference type="SUPFAM" id="SSF54814">
    <property type="entry name" value="Prokaryotic type KH domain (KH-domain type II)"/>
    <property type="match status" value="1"/>
</dbReference>
<dbReference type="Gene3D" id="3.30.300.20">
    <property type="match status" value="1"/>
</dbReference>
<dbReference type="Pfam" id="PF00189">
    <property type="entry name" value="Ribosomal_S3_C"/>
    <property type="match status" value="1"/>
</dbReference>
<evidence type="ECO:0000256" key="1">
    <source>
        <dbReference type="ARBA" id="ARBA00010761"/>
    </source>
</evidence>
<keyword evidence="3 8" id="KW-0694">RNA-binding</keyword>
<dbReference type="PANTHER" id="PTHR11760">
    <property type="entry name" value="30S/40S RIBOSOMAL PROTEIN S3"/>
    <property type="match status" value="1"/>
</dbReference>
<dbReference type="Proteomes" id="UP000177390">
    <property type="component" value="Unassembled WGS sequence"/>
</dbReference>
<keyword evidence="5 8" id="KW-0687">Ribonucleoprotein</keyword>
<organism evidence="11 12">
    <name type="scientific">Candidatus Collierbacteria bacterium RIFCSPHIGHO2_02_FULL_49_10</name>
    <dbReference type="NCBI Taxonomy" id="1817723"/>
    <lineage>
        <taxon>Bacteria</taxon>
        <taxon>Candidatus Collieribacteriota</taxon>
    </lineage>
</organism>
<dbReference type="NCBIfam" id="TIGR01009">
    <property type="entry name" value="rpsC_bact"/>
    <property type="match status" value="1"/>
</dbReference>
<evidence type="ECO:0000259" key="10">
    <source>
        <dbReference type="PROSITE" id="PS50823"/>
    </source>
</evidence>
<dbReference type="PROSITE" id="PS00548">
    <property type="entry name" value="RIBOSOMAL_S3"/>
    <property type="match status" value="1"/>
</dbReference>
<evidence type="ECO:0000256" key="6">
    <source>
        <dbReference type="ARBA" id="ARBA00024998"/>
    </source>
</evidence>
<evidence type="ECO:0000313" key="11">
    <source>
        <dbReference type="EMBL" id="OGD71112.1"/>
    </source>
</evidence>
<dbReference type="InterPro" id="IPR005704">
    <property type="entry name" value="Ribosomal_uS3_bac-typ"/>
</dbReference>
<feature type="domain" description="KH type-2" evidence="10">
    <location>
        <begin position="39"/>
        <end position="111"/>
    </location>
</feature>
<comment type="subunit">
    <text evidence="8">Part of the 30S ribosomal subunit. Forms a tight complex with proteins S10 and S14.</text>
</comment>
<dbReference type="InterPro" id="IPR057258">
    <property type="entry name" value="Ribosomal_uS3"/>
</dbReference>
<dbReference type="InterPro" id="IPR004087">
    <property type="entry name" value="KH_dom"/>
</dbReference>
<dbReference type="InterPro" id="IPR004044">
    <property type="entry name" value="KH_dom_type_2"/>
</dbReference>
<keyword evidence="2 8" id="KW-0699">rRNA-binding</keyword>
<dbReference type="GO" id="GO:0003735">
    <property type="term" value="F:structural constituent of ribosome"/>
    <property type="evidence" value="ECO:0007669"/>
    <property type="project" value="InterPro"/>
</dbReference>
<evidence type="ECO:0000256" key="4">
    <source>
        <dbReference type="ARBA" id="ARBA00022980"/>
    </source>
</evidence>
<comment type="similarity">
    <text evidence="1 8 9">Belongs to the universal ribosomal protein uS3 family.</text>
</comment>
<dbReference type="GO" id="GO:0022627">
    <property type="term" value="C:cytosolic small ribosomal subunit"/>
    <property type="evidence" value="ECO:0007669"/>
    <property type="project" value="TreeGrafter"/>
</dbReference>
<evidence type="ECO:0000256" key="5">
    <source>
        <dbReference type="ARBA" id="ARBA00023274"/>
    </source>
</evidence>
<dbReference type="CDD" id="cd02412">
    <property type="entry name" value="KH-II_30S_S3"/>
    <property type="match status" value="1"/>
</dbReference>
<dbReference type="InterPro" id="IPR015946">
    <property type="entry name" value="KH_dom-like_a/b"/>
</dbReference>
<accession>A0A1F5EUP6</accession>
<dbReference type="PANTHER" id="PTHR11760:SF19">
    <property type="entry name" value="SMALL RIBOSOMAL SUBUNIT PROTEIN US3C"/>
    <property type="match status" value="1"/>
</dbReference>
<protein>
    <recommendedName>
        <fullName evidence="7 8">Small ribosomal subunit protein uS3</fullName>
    </recommendedName>
</protein>
<dbReference type="AlphaFoldDB" id="A0A1F5EUP6"/>
<evidence type="ECO:0000256" key="3">
    <source>
        <dbReference type="ARBA" id="ARBA00022884"/>
    </source>
</evidence>
<dbReference type="EMBL" id="MFAH01000034">
    <property type="protein sequence ID" value="OGD71112.1"/>
    <property type="molecule type" value="Genomic_DNA"/>
</dbReference>
<dbReference type="InterPro" id="IPR001351">
    <property type="entry name" value="Ribosomal_uS3_C"/>
</dbReference>
<dbReference type="FunFam" id="3.30.300.20:FF:000001">
    <property type="entry name" value="30S ribosomal protein S3"/>
    <property type="match status" value="1"/>
</dbReference>
<name>A0A1F5EUP6_9BACT</name>
<evidence type="ECO:0000313" key="12">
    <source>
        <dbReference type="Proteomes" id="UP000177390"/>
    </source>
</evidence>
<dbReference type="InterPro" id="IPR036419">
    <property type="entry name" value="Ribosomal_S3_C_sf"/>
</dbReference>
<evidence type="ECO:0000256" key="9">
    <source>
        <dbReference type="RuleBase" id="RU003624"/>
    </source>
</evidence>
<dbReference type="Gene3D" id="3.30.1140.32">
    <property type="entry name" value="Ribosomal protein S3, C-terminal domain"/>
    <property type="match status" value="1"/>
</dbReference>
<comment type="caution">
    <text evidence="11">The sequence shown here is derived from an EMBL/GenBank/DDBJ whole genome shotgun (WGS) entry which is preliminary data.</text>
</comment>
<keyword evidence="4 8" id="KW-0689">Ribosomal protein</keyword>
<dbReference type="SUPFAM" id="SSF54821">
    <property type="entry name" value="Ribosomal protein S3 C-terminal domain"/>
    <property type="match status" value="1"/>
</dbReference>
<dbReference type="Pfam" id="PF07650">
    <property type="entry name" value="KH_2"/>
    <property type="match status" value="1"/>
</dbReference>
<dbReference type="GO" id="GO:0006412">
    <property type="term" value="P:translation"/>
    <property type="evidence" value="ECO:0007669"/>
    <property type="project" value="UniProtKB-UniRule"/>
</dbReference>
<reference evidence="11 12" key="1">
    <citation type="journal article" date="2016" name="Nat. Commun.">
        <title>Thousands of microbial genomes shed light on interconnected biogeochemical processes in an aquifer system.</title>
        <authorList>
            <person name="Anantharaman K."/>
            <person name="Brown C.T."/>
            <person name="Hug L.A."/>
            <person name="Sharon I."/>
            <person name="Castelle C.J."/>
            <person name="Probst A.J."/>
            <person name="Thomas B.C."/>
            <person name="Singh A."/>
            <person name="Wilkins M.J."/>
            <person name="Karaoz U."/>
            <person name="Brodie E.L."/>
            <person name="Williams K.H."/>
            <person name="Hubbard S.S."/>
            <person name="Banfield J.F."/>
        </authorList>
    </citation>
    <scope>NUCLEOTIDE SEQUENCE [LARGE SCALE GENOMIC DNA]</scope>
</reference>
<dbReference type="InterPro" id="IPR009019">
    <property type="entry name" value="KH_sf_prok-type"/>
</dbReference>
<evidence type="ECO:0000256" key="2">
    <source>
        <dbReference type="ARBA" id="ARBA00022730"/>
    </source>
</evidence>
<proteinExistence type="inferred from homology"/>
<dbReference type="GO" id="GO:0003729">
    <property type="term" value="F:mRNA binding"/>
    <property type="evidence" value="ECO:0007669"/>
    <property type="project" value="UniProtKB-UniRule"/>
</dbReference>
<dbReference type="InterPro" id="IPR018280">
    <property type="entry name" value="Ribosomal_uS3_CS"/>
</dbReference>
<comment type="function">
    <text evidence="6 8">Binds the lower part of the 30S subunit head. Binds mRNA in the 70S ribosome, positioning it for translation.</text>
</comment>
<dbReference type="HAMAP" id="MF_01309_B">
    <property type="entry name" value="Ribosomal_uS3_B"/>
    <property type="match status" value="1"/>
</dbReference>
<gene>
    <name evidence="8" type="primary">rpsC</name>
    <name evidence="11" type="ORF">A3D09_01955</name>
</gene>
<evidence type="ECO:0000256" key="8">
    <source>
        <dbReference type="HAMAP-Rule" id="MF_01309"/>
    </source>
</evidence>
<sequence length="220" mass="24510">MGQKVNPTGFRTGVIFPTKSVWFSSFKDYSKNVLEEFKIRKFLTKKLALAGLTKVEIKRSINTIDIFLHVSRPGVVIGRGGSGIDQLKRELTVLILGERAPKAKVNLVKINLHPIEVAQPEISAPLVADRLANQLEHRYPTRRAVNQAIEKVMAAGAKGIKITLSGRINGAEISRREKYKMGQIPTQTLRANIDYCERPALTRSGYVGIKVWIYTGEVIS</sequence>
<evidence type="ECO:0000256" key="7">
    <source>
        <dbReference type="ARBA" id="ARBA00035257"/>
    </source>
</evidence>